<dbReference type="Pfam" id="PF09996">
    <property type="entry name" value="DUF2237"/>
    <property type="match status" value="1"/>
</dbReference>
<name>A0A3R8T6U3_9BURK</name>
<gene>
    <name evidence="1" type="ORF">EIP75_04405</name>
</gene>
<organism evidence="1 2">
    <name type="scientific">Aquabacterium soli</name>
    <dbReference type="NCBI Taxonomy" id="2493092"/>
    <lineage>
        <taxon>Bacteria</taxon>
        <taxon>Pseudomonadati</taxon>
        <taxon>Pseudomonadota</taxon>
        <taxon>Betaproteobacteria</taxon>
        <taxon>Burkholderiales</taxon>
        <taxon>Aquabacterium</taxon>
    </lineage>
</organism>
<proteinExistence type="predicted"/>
<dbReference type="Proteomes" id="UP000269265">
    <property type="component" value="Unassembled WGS sequence"/>
</dbReference>
<dbReference type="PANTHER" id="PTHR37466">
    <property type="entry name" value="SLR1628 PROTEIN"/>
    <property type="match status" value="1"/>
</dbReference>
<dbReference type="InterPro" id="IPR018714">
    <property type="entry name" value="DUF2237"/>
</dbReference>
<comment type="caution">
    <text evidence="1">The sequence shown here is derived from an EMBL/GenBank/DDBJ whole genome shotgun (WGS) entry which is preliminary data.</text>
</comment>
<evidence type="ECO:0000313" key="2">
    <source>
        <dbReference type="Proteomes" id="UP000269265"/>
    </source>
</evidence>
<dbReference type="RefSeq" id="WP_125242025.1">
    <property type="nucleotide sequence ID" value="NZ_RSED01000003.1"/>
</dbReference>
<dbReference type="PANTHER" id="PTHR37466:SF1">
    <property type="entry name" value="SLR1628 PROTEIN"/>
    <property type="match status" value="1"/>
</dbReference>
<keyword evidence="2" id="KW-1185">Reference proteome</keyword>
<dbReference type="OrthoDB" id="9792525at2"/>
<protein>
    <submittedName>
        <fullName evidence="1">DUF2237 domain-containing protein</fullName>
    </submittedName>
</protein>
<dbReference type="EMBL" id="RSED01000003">
    <property type="protein sequence ID" value="RRS05457.1"/>
    <property type="molecule type" value="Genomic_DNA"/>
</dbReference>
<dbReference type="Gene3D" id="3.30.56.110">
    <property type="entry name" value="Protein of unknown function DUF2237"/>
    <property type="match status" value="1"/>
</dbReference>
<evidence type="ECO:0000313" key="1">
    <source>
        <dbReference type="EMBL" id="RRS05457.1"/>
    </source>
</evidence>
<sequence length="135" mass="14617">MSSIELTSARNVLGGPLRACSYAPLTGFFRDGCCRTRKDDPGLHVICARMTADFLAFSAARGNDLATPQPEWRFAGLVPGDRWCLCAQRWLDACEAGVAPPVVLESTHEQALDLIPLDLLMQHALRPAPDPSPDG</sequence>
<reference evidence="1 2" key="1">
    <citation type="submission" date="2018-12" db="EMBL/GenBank/DDBJ databases">
        <title>The whole draft genome of Aquabacterium sp. SJQ9.</title>
        <authorList>
            <person name="Sun L."/>
            <person name="Gao X."/>
            <person name="Chen W."/>
            <person name="Huang K."/>
        </authorList>
    </citation>
    <scope>NUCLEOTIDE SEQUENCE [LARGE SCALE GENOMIC DNA]</scope>
    <source>
        <strain evidence="1 2">SJQ9</strain>
    </source>
</reference>
<dbReference type="AlphaFoldDB" id="A0A3R8T6U3"/>
<accession>A0A3R8T6U3</accession>